<dbReference type="InterPro" id="IPR015915">
    <property type="entry name" value="Kelch-typ_b-propeller"/>
</dbReference>
<sequence length="404" mass="45418">MAGEEEAQLSPALARSDHISFLEGNTLYVWGGCRCVDGKETFFPSDEILLYDMESGVWSQRHMGGEVPPVLSQACGAYLQGVLYIFGGCVRNAYTNQMYCVDLSHGEYSWRKVTGTLGATPSPRIRHSCWVYRNRLIYFGGYGCKTVSQINNSKTFLLDETSWATIGSDVFQFWGWNNEVHMFEPASATWTKPQTQGQSPEPRSSHASATLGQKGYICGGLETQTIDIHCLDLTTWMWTKIDHHATHLPQGRTLHTLTAISDHKLFLFGGLSTNGKVLSDGWEFDTVTKEWRERDHVHKDKPRLWHSADNGRDGDVVVFGGSQTFIFLMDSVVALRSPTQSHCGDVLLFQTQPYSLSRLCEDCIGKHTFSVQEQVSWLPAKLQKTIGKRISYFMDNAQNVYVAT</sequence>
<dbReference type="SUPFAM" id="SSF117281">
    <property type="entry name" value="Kelch motif"/>
    <property type="match status" value="2"/>
</dbReference>
<keyword evidence="1" id="KW-0880">Kelch repeat</keyword>
<dbReference type="PANTHER" id="PTHR46228:SF1">
    <property type="entry name" value="KELCH DOMAIN-CONTAINING PROTEIN 1"/>
    <property type="match status" value="1"/>
</dbReference>
<dbReference type="Pfam" id="PF24681">
    <property type="entry name" value="Kelch_KLHDC2_KLHL20_DRC7"/>
    <property type="match status" value="1"/>
</dbReference>
<dbReference type="PANTHER" id="PTHR46228">
    <property type="entry name" value="KELCH DOMAIN-CONTAINING PROTEIN"/>
    <property type="match status" value="1"/>
</dbReference>
<dbReference type="EMBL" id="JAFHDT010000018">
    <property type="protein sequence ID" value="KAI7796688.1"/>
    <property type="molecule type" value="Genomic_DNA"/>
</dbReference>
<keyword evidence="5" id="KW-1185">Reference proteome</keyword>
<gene>
    <name evidence="4" type="ORF">IRJ41_004108</name>
</gene>
<dbReference type="OrthoDB" id="10251809at2759"/>
<evidence type="ECO:0000256" key="1">
    <source>
        <dbReference type="ARBA" id="ARBA00022441"/>
    </source>
</evidence>
<keyword evidence="2" id="KW-0677">Repeat</keyword>
<evidence type="ECO:0000256" key="2">
    <source>
        <dbReference type="ARBA" id="ARBA00022737"/>
    </source>
</evidence>
<feature type="region of interest" description="Disordered" evidence="3">
    <location>
        <begin position="188"/>
        <end position="208"/>
    </location>
</feature>
<dbReference type="AlphaFoldDB" id="A0A9W7THT8"/>
<evidence type="ECO:0000313" key="5">
    <source>
        <dbReference type="Proteomes" id="UP001059041"/>
    </source>
</evidence>
<dbReference type="Gene3D" id="2.120.10.80">
    <property type="entry name" value="Kelch-type beta propeller"/>
    <property type="match status" value="2"/>
</dbReference>
<organism evidence="4 5">
    <name type="scientific">Triplophysa rosa</name>
    <name type="common">Cave loach</name>
    <dbReference type="NCBI Taxonomy" id="992332"/>
    <lineage>
        <taxon>Eukaryota</taxon>
        <taxon>Metazoa</taxon>
        <taxon>Chordata</taxon>
        <taxon>Craniata</taxon>
        <taxon>Vertebrata</taxon>
        <taxon>Euteleostomi</taxon>
        <taxon>Actinopterygii</taxon>
        <taxon>Neopterygii</taxon>
        <taxon>Teleostei</taxon>
        <taxon>Ostariophysi</taxon>
        <taxon>Cypriniformes</taxon>
        <taxon>Nemacheilidae</taxon>
        <taxon>Triplophysa</taxon>
    </lineage>
</organism>
<comment type="caution">
    <text evidence="4">The sequence shown here is derived from an EMBL/GenBank/DDBJ whole genome shotgun (WGS) entry which is preliminary data.</text>
</comment>
<name>A0A9W7THT8_TRIRA</name>
<accession>A0A9W7THT8</accession>
<evidence type="ECO:0000256" key="3">
    <source>
        <dbReference type="SAM" id="MobiDB-lite"/>
    </source>
</evidence>
<reference evidence="4" key="1">
    <citation type="submission" date="2021-02" db="EMBL/GenBank/DDBJ databases">
        <title>Comparative genomics reveals that relaxation of natural selection precedes convergent phenotypic evolution of cavefish.</title>
        <authorList>
            <person name="Peng Z."/>
        </authorList>
    </citation>
    <scope>NUCLEOTIDE SEQUENCE</scope>
    <source>
        <tissue evidence="4">Muscle</tissue>
    </source>
</reference>
<evidence type="ECO:0000313" key="4">
    <source>
        <dbReference type="EMBL" id="KAI7796688.1"/>
    </source>
</evidence>
<protein>
    <submittedName>
        <fullName evidence="4">Kelch domain-containing protein 1-like</fullName>
    </submittedName>
</protein>
<proteinExistence type="predicted"/>
<dbReference type="Proteomes" id="UP001059041">
    <property type="component" value="Linkage Group LG18"/>
</dbReference>